<keyword evidence="2" id="KW-1185">Reference proteome</keyword>
<reference evidence="2" key="1">
    <citation type="journal article" date="2019" name="Int. J. Syst. Evol. Microbiol.">
        <title>The Global Catalogue of Microorganisms (GCM) 10K type strain sequencing project: providing services to taxonomists for standard genome sequencing and annotation.</title>
        <authorList>
            <consortium name="The Broad Institute Genomics Platform"/>
            <consortium name="The Broad Institute Genome Sequencing Center for Infectious Disease"/>
            <person name="Wu L."/>
            <person name="Ma J."/>
        </authorList>
    </citation>
    <scope>NUCLEOTIDE SEQUENCE [LARGE SCALE GENOMIC DNA]</scope>
    <source>
        <strain evidence="2">CCUG 63246</strain>
    </source>
</reference>
<name>A0ABW3R7Q4_9FLAO</name>
<dbReference type="RefSeq" id="WP_311935450.1">
    <property type="nucleotide sequence ID" value="NZ_JAVSCK010000001.1"/>
</dbReference>
<dbReference type="PROSITE" id="PS51257">
    <property type="entry name" value="PROKAR_LIPOPROTEIN"/>
    <property type="match status" value="1"/>
</dbReference>
<evidence type="ECO:0008006" key="3">
    <source>
        <dbReference type="Google" id="ProtNLM"/>
    </source>
</evidence>
<dbReference type="EMBL" id="JBHTLJ010000001">
    <property type="protein sequence ID" value="MFD1161094.1"/>
    <property type="molecule type" value="Genomic_DNA"/>
</dbReference>
<evidence type="ECO:0000313" key="1">
    <source>
        <dbReference type="EMBL" id="MFD1161094.1"/>
    </source>
</evidence>
<gene>
    <name evidence="1" type="ORF">ACFQ2E_01615</name>
</gene>
<evidence type="ECO:0000313" key="2">
    <source>
        <dbReference type="Proteomes" id="UP001597163"/>
    </source>
</evidence>
<dbReference type="Proteomes" id="UP001597163">
    <property type="component" value="Unassembled WGS sequence"/>
</dbReference>
<proteinExistence type="predicted"/>
<protein>
    <recommendedName>
        <fullName evidence="3">Lipoprotein</fullName>
    </recommendedName>
</protein>
<comment type="caution">
    <text evidence="1">The sequence shown here is derived from an EMBL/GenBank/DDBJ whole genome shotgun (WGS) entry which is preliminary data.</text>
</comment>
<accession>A0ABW3R7Q4</accession>
<organism evidence="1 2">
    <name type="scientific">Hwangdonia seohaensis</name>
    <dbReference type="NCBI Taxonomy" id="1240727"/>
    <lineage>
        <taxon>Bacteria</taxon>
        <taxon>Pseudomonadati</taxon>
        <taxon>Bacteroidota</taxon>
        <taxon>Flavobacteriia</taxon>
        <taxon>Flavobacteriales</taxon>
        <taxon>Flavobacteriaceae</taxon>
        <taxon>Hwangdonia</taxon>
    </lineage>
</organism>
<sequence length="174" mass="19813">MNLKLISLICIFMMVSSCKKTEENNPEEVNDTEIKSQGLSESDIAKLDFADFGLDEKTERAIENWQEYYQLQDIVNNVKKGDLIYFSNNEEAIKTLLTDLKKNIPAPVNTSATLARLQVLDTKVLKLESLYNLSTTSKSELNATVKEFLVAVSNLNFQMNKKLEKDSRNIQKPQ</sequence>